<dbReference type="InterPro" id="IPR042099">
    <property type="entry name" value="ANL_N_sf"/>
</dbReference>
<proteinExistence type="predicted"/>
<evidence type="ECO:0000313" key="3">
    <source>
        <dbReference type="Proteomes" id="UP001596043"/>
    </source>
</evidence>
<organism evidence="2 3">
    <name type="scientific">Dokdonia ponticola</name>
    <dbReference type="NCBI Taxonomy" id="2041041"/>
    <lineage>
        <taxon>Bacteria</taxon>
        <taxon>Pseudomonadati</taxon>
        <taxon>Bacteroidota</taxon>
        <taxon>Flavobacteriia</taxon>
        <taxon>Flavobacteriales</taxon>
        <taxon>Flavobacteriaceae</taxon>
        <taxon>Dokdonia</taxon>
    </lineage>
</organism>
<name>A0ABV9HZ49_9FLAO</name>
<feature type="domain" description="AMP-dependent synthetase/ligase" evidence="1">
    <location>
        <begin position="63"/>
        <end position="206"/>
    </location>
</feature>
<dbReference type="PANTHER" id="PTHR43201">
    <property type="entry name" value="ACYL-COA SYNTHETASE"/>
    <property type="match status" value="1"/>
</dbReference>
<dbReference type="InterPro" id="IPR045851">
    <property type="entry name" value="AMP-bd_C_sf"/>
</dbReference>
<evidence type="ECO:0000259" key="1">
    <source>
        <dbReference type="Pfam" id="PF00501"/>
    </source>
</evidence>
<dbReference type="Pfam" id="PF00501">
    <property type="entry name" value="AMP-binding"/>
    <property type="match status" value="1"/>
</dbReference>
<dbReference type="SUPFAM" id="SSF56801">
    <property type="entry name" value="Acetyl-CoA synthetase-like"/>
    <property type="match status" value="1"/>
</dbReference>
<dbReference type="Proteomes" id="UP001596043">
    <property type="component" value="Unassembled WGS sequence"/>
</dbReference>
<protein>
    <submittedName>
        <fullName evidence="2">AMP-binding protein</fullName>
    </submittedName>
</protein>
<accession>A0ABV9HZ49</accession>
<dbReference type="Gene3D" id="3.40.50.12780">
    <property type="entry name" value="N-terminal domain of ligase-like"/>
    <property type="match status" value="1"/>
</dbReference>
<evidence type="ECO:0000313" key="2">
    <source>
        <dbReference type="EMBL" id="MFC4634325.1"/>
    </source>
</evidence>
<gene>
    <name evidence="2" type="ORF">ACFO3O_10435</name>
</gene>
<dbReference type="InterPro" id="IPR000873">
    <property type="entry name" value="AMP-dep_synth/lig_dom"/>
</dbReference>
<reference evidence="3" key="1">
    <citation type="journal article" date="2019" name="Int. J. Syst. Evol. Microbiol.">
        <title>The Global Catalogue of Microorganisms (GCM) 10K type strain sequencing project: providing services to taxonomists for standard genome sequencing and annotation.</title>
        <authorList>
            <consortium name="The Broad Institute Genomics Platform"/>
            <consortium name="The Broad Institute Genome Sequencing Center for Infectious Disease"/>
            <person name="Wu L."/>
            <person name="Ma J."/>
        </authorList>
    </citation>
    <scope>NUCLEOTIDE SEQUENCE [LARGE SCALE GENOMIC DNA]</scope>
    <source>
        <strain evidence="3">YJ-61-S</strain>
    </source>
</reference>
<keyword evidence="3" id="KW-1185">Reference proteome</keyword>
<comment type="caution">
    <text evidence="2">The sequence shown here is derived from an EMBL/GenBank/DDBJ whole genome shotgun (WGS) entry which is preliminary data.</text>
</comment>
<dbReference type="PANTHER" id="PTHR43201:SF32">
    <property type="entry name" value="2-SUCCINYLBENZOATE--COA LIGASE, CHLOROPLASTIC_PEROXISOMAL"/>
    <property type="match status" value="1"/>
</dbReference>
<dbReference type="EMBL" id="JBHSFV010000005">
    <property type="protein sequence ID" value="MFC4634325.1"/>
    <property type="molecule type" value="Genomic_DNA"/>
</dbReference>
<sequence>MEKNPDRYIRVHPKFKLNGIHYSIASLRSLAYEFIKEGEPYEESVGAFLIDWLNDKSYVTVKTSGSTGSPKAIKIKKIHMFNSAKATAKHFKLPEKTTALLCLPADFIAGKMMLVRALVLGWHIDMAQPTSNPLDHVYRRYDFCAMTPFQLDNSLSRLHLLSKLIVGGGTISEALKKRLHGISTKVYETYGMTETVTHIAARRVNPKKQKEGLIPFKTLSNVSVSTDDRGCLVIKAPRVSSDPVITNDLVTLETYKKFIWLGRVDNVINSGGIKLYPEQIEQKLSSMIHVPFFVAGIPDDALGEKLVLFVEQEEAFAFAKAEYDLTDFEKYEIPKTIFSVSRFERTANGKLQRGQTVYKVLKA</sequence>
<dbReference type="RefSeq" id="WP_379978548.1">
    <property type="nucleotide sequence ID" value="NZ_JBHSFV010000005.1"/>
</dbReference>
<dbReference type="Gene3D" id="3.30.300.30">
    <property type="match status" value="1"/>
</dbReference>